<gene>
    <name evidence="3" type="ORF">KUTeg_021690</name>
</gene>
<proteinExistence type="predicted"/>
<evidence type="ECO:0000259" key="2">
    <source>
        <dbReference type="Pfam" id="PF19423"/>
    </source>
</evidence>
<evidence type="ECO:0000256" key="1">
    <source>
        <dbReference type="SAM" id="Phobius"/>
    </source>
</evidence>
<name>A0ABQ9E411_TEGGR</name>
<dbReference type="Proteomes" id="UP001217089">
    <property type="component" value="Unassembled WGS sequence"/>
</dbReference>
<feature type="domain" description="E3 ubiquitin-protein ligase UBR4 N-terminal" evidence="2">
    <location>
        <begin position="2"/>
        <end position="40"/>
    </location>
</feature>
<protein>
    <recommendedName>
        <fullName evidence="2">E3 ubiquitin-protein ligase UBR4 N-terminal domain-containing protein</fullName>
    </recommendedName>
</protein>
<keyword evidence="1" id="KW-1133">Transmembrane helix</keyword>
<reference evidence="3 4" key="1">
    <citation type="submission" date="2022-12" db="EMBL/GenBank/DDBJ databases">
        <title>Chromosome-level genome of Tegillarca granosa.</title>
        <authorList>
            <person name="Kim J."/>
        </authorList>
    </citation>
    <scope>NUCLEOTIDE SEQUENCE [LARGE SCALE GENOMIC DNA]</scope>
    <source>
        <strain evidence="3">Teg-2019</strain>
        <tissue evidence="3">Adductor muscle</tissue>
    </source>
</reference>
<dbReference type="EMBL" id="JARBDR010000919">
    <property type="protein sequence ID" value="KAJ8300171.1"/>
    <property type="molecule type" value="Genomic_DNA"/>
</dbReference>
<dbReference type="Pfam" id="PF19423">
    <property type="entry name" value="E3_UBR4_N"/>
    <property type="match status" value="1"/>
</dbReference>
<feature type="transmembrane region" description="Helical" evidence="1">
    <location>
        <begin position="99"/>
        <end position="123"/>
    </location>
</feature>
<sequence length="124" mass="13791">MVLIVKGLCKGTGSLSKADVVTFISMLRSSKMPSYIRVVEPGKFTQIVTWLSEFHTCQNNPVTVLLSPVIFGSLQKCIHMSYFRCTRCVVLVFGQPPGIIVLIVHYTVALVWILNCLTSLICLQ</sequence>
<organism evidence="3 4">
    <name type="scientific">Tegillarca granosa</name>
    <name type="common">Malaysian cockle</name>
    <name type="synonym">Anadara granosa</name>
    <dbReference type="NCBI Taxonomy" id="220873"/>
    <lineage>
        <taxon>Eukaryota</taxon>
        <taxon>Metazoa</taxon>
        <taxon>Spiralia</taxon>
        <taxon>Lophotrochozoa</taxon>
        <taxon>Mollusca</taxon>
        <taxon>Bivalvia</taxon>
        <taxon>Autobranchia</taxon>
        <taxon>Pteriomorphia</taxon>
        <taxon>Arcoida</taxon>
        <taxon>Arcoidea</taxon>
        <taxon>Arcidae</taxon>
        <taxon>Tegillarca</taxon>
    </lineage>
</organism>
<keyword evidence="1" id="KW-0472">Membrane</keyword>
<accession>A0ABQ9E411</accession>
<keyword evidence="1" id="KW-0812">Transmembrane</keyword>
<evidence type="ECO:0000313" key="3">
    <source>
        <dbReference type="EMBL" id="KAJ8300171.1"/>
    </source>
</evidence>
<comment type="caution">
    <text evidence="3">The sequence shown here is derived from an EMBL/GenBank/DDBJ whole genome shotgun (WGS) entry which is preliminary data.</text>
</comment>
<dbReference type="InterPro" id="IPR045841">
    <property type="entry name" value="E3_UBR4_N"/>
</dbReference>
<keyword evidence="4" id="KW-1185">Reference proteome</keyword>
<evidence type="ECO:0000313" key="4">
    <source>
        <dbReference type="Proteomes" id="UP001217089"/>
    </source>
</evidence>